<accession>A0ABV4DPS9</accession>
<dbReference type="RefSeq" id="WP_280606042.1">
    <property type="nucleotide sequence ID" value="NZ_CP123639.1"/>
</dbReference>
<comment type="caution">
    <text evidence="1">The sequence shown here is derived from an EMBL/GenBank/DDBJ whole genome shotgun (WGS) entry which is preliminary data.</text>
</comment>
<gene>
    <name evidence="1" type="ORF">AALT52_03120</name>
</gene>
<dbReference type="PANTHER" id="PTHR48098">
    <property type="entry name" value="ENTEROCHELIN ESTERASE-RELATED"/>
    <property type="match status" value="1"/>
</dbReference>
<dbReference type="PANTHER" id="PTHR48098:SF3">
    <property type="entry name" value="IRON(III) ENTEROBACTIN ESTERASE"/>
    <property type="match status" value="1"/>
</dbReference>
<keyword evidence="2" id="KW-1185">Reference proteome</keyword>
<protein>
    <submittedName>
        <fullName evidence="1">Alpha/beta hydrolase-fold protein</fullName>
    </submittedName>
</protein>
<evidence type="ECO:0000313" key="2">
    <source>
        <dbReference type="Proteomes" id="UP001565236"/>
    </source>
</evidence>
<name>A0ABV4DPS9_9LACO</name>
<dbReference type="InterPro" id="IPR029058">
    <property type="entry name" value="AB_hydrolase_fold"/>
</dbReference>
<proteinExistence type="predicted"/>
<dbReference type="SUPFAM" id="SSF53474">
    <property type="entry name" value="alpha/beta-Hydrolases"/>
    <property type="match status" value="1"/>
</dbReference>
<dbReference type="InterPro" id="IPR000801">
    <property type="entry name" value="Esterase-like"/>
</dbReference>
<sequence length="247" mass="28432">MYFEERSYESKNLGQTMHYNVYGHAGKAVLVFPSSGGSHSEFGDFGMIEACRSWIERGLLRFYTPDSYDAQSWEASYKAPFEQALAHDAYDRFIIEELVPVIQVENKSQDKLLATGCSMGAYHAMNFGLRHPDVFATVISLSGFYDLSFLLGTINDEHVYLNSPTSYLANLADPWFLEQYRQNTFIVCTGQGPYEEPYETKKLEEVFQAKGVPGWFDYWGYDVAHDWNWWQKQLPYYLTELEAAGKV</sequence>
<evidence type="ECO:0000313" key="1">
    <source>
        <dbReference type="EMBL" id="MEY8661888.1"/>
    </source>
</evidence>
<reference evidence="1 2" key="1">
    <citation type="submission" date="2024-03" db="EMBL/GenBank/DDBJ databases">
        <title>Mouse gut bacterial collection (mGBC) of GemPharmatech.</title>
        <authorList>
            <person name="He Y."/>
            <person name="Dong L."/>
            <person name="Wu D."/>
            <person name="Gao X."/>
            <person name="Lin Z."/>
        </authorList>
    </citation>
    <scope>NUCLEOTIDE SEQUENCE [LARGE SCALE GENOMIC DNA]</scope>
    <source>
        <strain evidence="1 2">15-30</strain>
    </source>
</reference>
<dbReference type="EMBL" id="JBCLUF010000007">
    <property type="protein sequence ID" value="MEY8661888.1"/>
    <property type="molecule type" value="Genomic_DNA"/>
</dbReference>
<dbReference type="InterPro" id="IPR050583">
    <property type="entry name" value="Mycobacterial_A85_antigen"/>
</dbReference>
<dbReference type="Proteomes" id="UP001565236">
    <property type="component" value="Unassembled WGS sequence"/>
</dbReference>
<dbReference type="Gene3D" id="3.40.50.1820">
    <property type="entry name" value="alpha/beta hydrolase"/>
    <property type="match status" value="1"/>
</dbReference>
<dbReference type="GO" id="GO:0016787">
    <property type="term" value="F:hydrolase activity"/>
    <property type="evidence" value="ECO:0007669"/>
    <property type="project" value="UniProtKB-KW"/>
</dbReference>
<dbReference type="Pfam" id="PF00756">
    <property type="entry name" value="Esterase"/>
    <property type="match status" value="1"/>
</dbReference>
<organism evidence="1 2">
    <name type="scientific">Ligilactobacillus faecis</name>
    <dbReference type="NCBI Taxonomy" id="762833"/>
    <lineage>
        <taxon>Bacteria</taxon>
        <taxon>Bacillati</taxon>
        <taxon>Bacillota</taxon>
        <taxon>Bacilli</taxon>
        <taxon>Lactobacillales</taxon>
        <taxon>Lactobacillaceae</taxon>
        <taxon>Ligilactobacillus</taxon>
    </lineage>
</organism>
<keyword evidence="1" id="KW-0378">Hydrolase</keyword>